<proteinExistence type="inferred from homology"/>
<dbReference type="OrthoDB" id="9770729at2"/>
<dbReference type="PANTHER" id="PTHR47235">
    <property type="entry name" value="BLR6548 PROTEIN"/>
    <property type="match status" value="1"/>
</dbReference>
<evidence type="ECO:0000259" key="4">
    <source>
        <dbReference type="Pfam" id="PF13458"/>
    </source>
</evidence>
<dbReference type="InterPro" id="IPR028082">
    <property type="entry name" value="Peripla_BP_I"/>
</dbReference>
<dbReference type="Pfam" id="PF13458">
    <property type="entry name" value="Peripla_BP_6"/>
    <property type="match status" value="1"/>
</dbReference>
<gene>
    <name evidence="5" type="ORF">AS156_18815</name>
</gene>
<reference evidence="5 6" key="1">
    <citation type="submission" date="2015-11" db="EMBL/GenBank/DDBJ databases">
        <title>Draft Genome Sequence of the Strain BR 10303 (Bradyrhizobium sp.) isolated from nodules of Centrolobium paraense.</title>
        <authorList>
            <person name="Zelli J.E."/>
            <person name="Simoes-Araujo J.L."/>
            <person name="Barauna A.C."/>
            <person name="Silva K."/>
        </authorList>
    </citation>
    <scope>NUCLEOTIDE SEQUENCE [LARGE SCALE GENOMIC DNA]</scope>
    <source>
        <strain evidence="5 6">BR 10303</strain>
    </source>
</reference>
<evidence type="ECO:0000313" key="6">
    <source>
        <dbReference type="Proteomes" id="UP000057737"/>
    </source>
</evidence>
<evidence type="ECO:0000313" key="5">
    <source>
        <dbReference type="EMBL" id="KWV48584.1"/>
    </source>
</evidence>
<keyword evidence="2 3" id="KW-0732">Signal</keyword>
<dbReference type="AlphaFoldDB" id="A0A109JH20"/>
<evidence type="ECO:0000256" key="3">
    <source>
        <dbReference type="SAM" id="SignalP"/>
    </source>
</evidence>
<feature type="chain" id="PRO_5007136799" evidence="3">
    <location>
        <begin position="27"/>
        <end position="409"/>
    </location>
</feature>
<accession>A0A109JH20</accession>
<dbReference type="Gene3D" id="3.40.50.2300">
    <property type="match status" value="2"/>
</dbReference>
<comment type="caution">
    <text evidence="5">The sequence shown here is derived from an EMBL/GenBank/DDBJ whole genome shotgun (WGS) entry which is preliminary data.</text>
</comment>
<dbReference type="PANTHER" id="PTHR47235:SF1">
    <property type="entry name" value="BLR6548 PROTEIN"/>
    <property type="match status" value="1"/>
</dbReference>
<dbReference type="Proteomes" id="UP000057737">
    <property type="component" value="Unassembled WGS sequence"/>
</dbReference>
<dbReference type="RefSeq" id="WP_066513615.1">
    <property type="nucleotide sequence ID" value="NZ_LNCU01000107.1"/>
</dbReference>
<dbReference type="CDD" id="cd06343">
    <property type="entry name" value="PBP1_ABC_ligand_binding-like"/>
    <property type="match status" value="1"/>
</dbReference>
<name>A0A109JH20_9BRAD</name>
<dbReference type="EMBL" id="LNCU01000107">
    <property type="protein sequence ID" value="KWV48584.1"/>
    <property type="molecule type" value="Genomic_DNA"/>
</dbReference>
<comment type="similarity">
    <text evidence="1">Belongs to the leucine-binding protein family.</text>
</comment>
<feature type="signal peptide" evidence="3">
    <location>
        <begin position="1"/>
        <end position="26"/>
    </location>
</feature>
<protein>
    <submittedName>
        <fullName evidence="5">Branched-chain amino acid ABC transporter substrate-binding protein</fullName>
    </submittedName>
</protein>
<dbReference type="SUPFAM" id="SSF53822">
    <property type="entry name" value="Periplasmic binding protein-like I"/>
    <property type="match status" value="1"/>
</dbReference>
<organism evidence="5 6">
    <name type="scientific">Bradyrhizobium macuxiense</name>
    <dbReference type="NCBI Taxonomy" id="1755647"/>
    <lineage>
        <taxon>Bacteria</taxon>
        <taxon>Pseudomonadati</taxon>
        <taxon>Pseudomonadota</taxon>
        <taxon>Alphaproteobacteria</taxon>
        <taxon>Hyphomicrobiales</taxon>
        <taxon>Nitrobacteraceae</taxon>
        <taxon>Bradyrhizobium</taxon>
    </lineage>
</organism>
<keyword evidence="6" id="KW-1185">Reference proteome</keyword>
<dbReference type="InterPro" id="IPR028081">
    <property type="entry name" value="Leu-bd"/>
</dbReference>
<evidence type="ECO:0000256" key="1">
    <source>
        <dbReference type="ARBA" id="ARBA00010062"/>
    </source>
</evidence>
<feature type="domain" description="Leucine-binding protein" evidence="4">
    <location>
        <begin position="38"/>
        <end position="392"/>
    </location>
</feature>
<sequence length="409" mass="44802">MTFRSLAARVAALSAAVVIVATPVSAQKKYDTGATDTEIKIGNIMPYSGPVSSGGIVGRTEAAYFKKINDAGGINGRKISFISYDDGYSPPKAVEQTRRLVEGDEVLFMYTPFGAPSNTAIQKYLNSRKVPQLFVVSGSSKFADPQNFPWTTMGWLPSYRIEARIHAKYLLKERPQAKIGILYQNDDAGRDYLGGLKNGLGNEAGAMIVAEESYDVSEPTIDSHIIKLKASGADVFINIAAPKFAAQAIKEIAVINWRPLHILASFSQSIAAVIRPAGFENAQGIISATTMKNPGDKQWDNDPGMKAFNEFMSKDFPEGDKNDLYAVAGYGMAQMLIQVLKQCGDDLTRQNVLKQATNLRDFRSEVLLPGIKINTSSTKYTPINEMRMARLTGEKWELFGDVISSDVRE</sequence>
<evidence type="ECO:0000256" key="2">
    <source>
        <dbReference type="ARBA" id="ARBA00022729"/>
    </source>
</evidence>